<name>A0A0E9QYF7_ANGAN</name>
<proteinExistence type="predicted"/>
<accession>A0A0E9QYF7</accession>
<reference evidence="1" key="1">
    <citation type="submission" date="2014-11" db="EMBL/GenBank/DDBJ databases">
        <authorList>
            <person name="Amaro Gonzalez C."/>
        </authorList>
    </citation>
    <scope>NUCLEOTIDE SEQUENCE</scope>
</reference>
<dbReference type="AlphaFoldDB" id="A0A0E9QYF7"/>
<dbReference type="EMBL" id="GBXM01087449">
    <property type="protein sequence ID" value="JAH21128.1"/>
    <property type="molecule type" value="Transcribed_RNA"/>
</dbReference>
<sequence>MLFPAAIVVRQNFLHQE</sequence>
<protein>
    <submittedName>
        <fullName evidence="1">Uncharacterized protein</fullName>
    </submittedName>
</protein>
<evidence type="ECO:0000313" key="1">
    <source>
        <dbReference type="EMBL" id="JAH21128.1"/>
    </source>
</evidence>
<organism evidence="1">
    <name type="scientific">Anguilla anguilla</name>
    <name type="common">European freshwater eel</name>
    <name type="synonym">Muraena anguilla</name>
    <dbReference type="NCBI Taxonomy" id="7936"/>
    <lineage>
        <taxon>Eukaryota</taxon>
        <taxon>Metazoa</taxon>
        <taxon>Chordata</taxon>
        <taxon>Craniata</taxon>
        <taxon>Vertebrata</taxon>
        <taxon>Euteleostomi</taxon>
        <taxon>Actinopterygii</taxon>
        <taxon>Neopterygii</taxon>
        <taxon>Teleostei</taxon>
        <taxon>Anguilliformes</taxon>
        <taxon>Anguillidae</taxon>
        <taxon>Anguilla</taxon>
    </lineage>
</organism>
<reference evidence="1" key="2">
    <citation type="journal article" date="2015" name="Fish Shellfish Immunol.">
        <title>Early steps in the European eel (Anguilla anguilla)-Vibrio vulnificus interaction in the gills: Role of the RtxA13 toxin.</title>
        <authorList>
            <person name="Callol A."/>
            <person name="Pajuelo D."/>
            <person name="Ebbesson L."/>
            <person name="Teles M."/>
            <person name="MacKenzie S."/>
            <person name="Amaro C."/>
        </authorList>
    </citation>
    <scope>NUCLEOTIDE SEQUENCE</scope>
</reference>